<gene>
    <name evidence="5" type="ORF">OBRU01_20207</name>
</gene>
<dbReference type="GO" id="GO:0044611">
    <property type="term" value="C:nuclear pore inner ring"/>
    <property type="evidence" value="ECO:0007669"/>
    <property type="project" value="TreeGrafter"/>
</dbReference>
<reference evidence="5 6" key="1">
    <citation type="journal article" date="2015" name="Genome Biol. Evol.">
        <title>The genome of winter moth (Operophtera brumata) provides a genomic perspective on sexual dimorphism and phenology.</title>
        <authorList>
            <person name="Derks M.F."/>
            <person name="Smit S."/>
            <person name="Salis L."/>
            <person name="Schijlen E."/>
            <person name="Bossers A."/>
            <person name="Mateman C."/>
            <person name="Pijl A.S."/>
            <person name="de Ridder D."/>
            <person name="Groenen M.A."/>
            <person name="Visser M.E."/>
            <person name="Megens H.J."/>
        </authorList>
    </citation>
    <scope>NUCLEOTIDE SEQUENCE [LARGE SCALE GENOMIC DNA]</scope>
    <source>
        <strain evidence="5">WM2013NL</strain>
        <tissue evidence="5">Head and thorax</tissue>
    </source>
</reference>
<evidence type="ECO:0000313" key="5">
    <source>
        <dbReference type="EMBL" id="KOB66408.1"/>
    </source>
</evidence>
<evidence type="ECO:0000256" key="1">
    <source>
        <dbReference type="ARBA" id="ARBA00004123"/>
    </source>
</evidence>
<dbReference type="AlphaFoldDB" id="A0A0L7KSZ6"/>
<sequence length="138" mass="15433">MEIYREGRKLVWECLSRNDELLHVAVYEWLVSKNLGSELLSLGASPPSSLRTYLQAAARAAPPPAALHLLDLLWKLYEEYADRYNLWECKLCIVQCAGHNDAILVETIWSNILAEAEAAGRALPSPDEVLASILSRVN</sequence>
<evidence type="ECO:0000256" key="3">
    <source>
        <dbReference type="ARBA" id="ARBA00023242"/>
    </source>
</evidence>
<keyword evidence="2" id="KW-0813">Transport</keyword>
<dbReference type="GO" id="GO:0036228">
    <property type="term" value="P:protein localization to nuclear inner membrane"/>
    <property type="evidence" value="ECO:0007669"/>
    <property type="project" value="TreeGrafter"/>
</dbReference>
<keyword evidence="3" id="KW-0539">Nucleus</keyword>
<dbReference type="STRING" id="104452.A0A0L7KSZ6"/>
<dbReference type="GO" id="GO:0017056">
    <property type="term" value="F:structural constituent of nuclear pore"/>
    <property type="evidence" value="ECO:0007669"/>
    <property type="project" value="InterPro"/>
</dbReference>
<accession>A0A0L7KSZ6</accession>
<dbReference type="Pfam" id="PF03177">
    <property type="entry name" value="Nucleoporin_C"/>
    <property type="match status" value="1"/>
</dbReference>
<dbReference type="Proteomes" id="UP000037510">
    <property type="component" value="Unassembled WGS sequence"/>
</dbReference>
<dbReference type="GO" id="GO:0006405">
    <property type="term" value="P:RNA export from nucleus"/>
    <property type="evidence" value="ECO:0007669"/>
    <property type="project" value="TreeGrafter"/>
</dbReference>
<dbReference type="Gene3D" id="1.20.120.1880">
    <property type="entry name" value="Nucleoporin, helical C-terminal domain"/>
    <property type="match status" value="1"/>
</dbReference>
<dbReference type="InterPro" id="IPR007187">
    <property type="entry name" value="Nucleoporin_Nup133/Nup155_C"/>
</dbReference>
<comment type="caution">
    <text evidence="5">The sequence shown here is derived from an EMBL/GenBank/DDBJ whole genome shotgun (WGS) entry which is preliminary data.</text>
</comment>
<proteinExistence type="predicted"/>
<evidence type="ECO:0000313" key="6">
    <source>
        <dbReference type="Proteomes" id="UP000037510"/>
    </source>
</evidence>
<dbReference type="PANTHER" id="PTHR10350:SF6">
    <property type="entry name" value="NUCLEAR PORE COMPLEX PROTEIN NUP155"/>
    <property type="match status" value="1"/>
</dbReference>
<protein>
    <recommendedName>
        <fullName evidence="4">Nucleoporin Nup133/Nup155-like C-terminal domain-containing protein</fullName>
    </recommendedName>
</protein>
<comment type="subcellular location">
    <subcellularLocation>
        <location evidence="1">Nucleus</location>
    </subcellularLocation>
</comment>
<keyword evidence="6" id="KW-1185">Reference proteome</keyword>
<dbReference type="InterPro" id="IPR004870">
    <property type="entry name" value="Nucleoporin_Nup155"/>
</dbReference>
<evidence type="ECO:0000259" key="4">
    <source>
        <dbReference type="Pfam" id="PF03177"/>
    </source>
</evidence>
<dbReference type="EMBL" id="JTDY01005974">
    <property type="protein sequence ID" value="KOB66408.1"/>
    <property type="molecule type" value="Genomic_DNA"/>
</dbReference>
<evidence type="ECO:0000256" key="2">
    <source>
        <dbReference type="ARBA" id="ARBA00022448"/>
    </source>
</evidence>
<dbReference type="GO" id="GO:0000972">
    <property type="term" value="P:transcription-dependent tethering of RNA polymerase II gene DNA at nuclear periphery"/>
    <property type="evidence" value="ECO:0007669"/>
    <property type="project" value="TreeGrafter"/>
</dbReference>
<organism evidence="5 6">
    <name type="scientific">Operophtera brumata</name>
    <name type="common">Winter moth</name>
    <name type="synonym">Phalaena brumata</name>
    <dbReference type="NCBI Taxonomy" id="104452"/>
    <lineage>
        <taxon>Eukaryota</taxon>
        <taxon>Metazoa</taxon>
        <taxon>Ecdysozoa</taxon>
        <taxon>Arthropoda</taxon>
        <taxon>Hexapoda</taxon>
        <taxon>Insecta</taxon>
        <taxon>Pterygota</taxon>
        <taxon>Neoptera</taxon>
        <taxon>Endopterygota</taxon>
        <taxon>Lepidoptera</taxon>
        <taxon>Glossata</taxon>
        <taxon>Ditrysia</taxon>
        <taxon>Geometroidea</taxon>
        <taxon>Geometridae</taxon>
        <taxon>Larentiinae</taxon>
        <taxon>Operophtera</taxon>
    </lineage>
</organism>
<feature type="domain" description="Nucleoporin Nup133/Nup155-like C-terminal" evidence="4">
    <location>
        <begin position="73"/>
        <end position="121"/>
    </location>
</feature>
<name>A0A0L7KSZ6_OPEBR</name>
<dbReference type="InterPro" id="IPR042538">
    <property type="entry name" value="Nucleoporin_Nup155_C_3"/>
</dbReference>
<dbReference type="PANTHER" id="PTHR10350">
    <property type="entry name" value="NUCLEAR PORE COMPLEX PROTEIN NUP155"/>
    <property type="match status" value="1"/>
</dbReference>
<dbReference type="GO" id="GO:0006606">
    <property type="term" value="P:protein import into nucleus"/>
    <property type="evidence" value="ECO:0007669"/>
    <property type="project" value="TreeGrafter"/>
</dbReference>